<dbReference type="Gene3D" id="3.40.50.1360">
    <property type="match status" value="1"/>
</dbReference>
<protein>
    <recommendedName>
        <fullName evidence="1">Lactose phosphotransferase system repressor</fullName>
    </recommendedName>
</protein>
<feature type="domain" description="HTH deoR-type" evidence="7">
    <location>
        <begin position="18"/>
        <end position="73"/>
    </location>
</feature>
<name>A0ABV5YXL7_9ACTN</name>
<dbReference type="InterPro" id="IPR001034">
    <property type="entry name" value="DeoR_HTH"/>
</dbReference>
<evidence type="ECO:0000256" key="4">
    <source>
        <dbReference type="ARBA" id="ARBA00023125"/>
    </source>
</evidence>
<dbReference type="InterPro" id="IPR050313">
    <property type="entry name" value="Carb_Metab_HTH_regulators"/>
</dbReference>
<dbReference type="SUPFAM" id="SSF100950">
    <property type="entry name" value="NagB/RpiA/CoA transferase-like"/>
    <property type="match status" value="1"/>
</dbReference>
<dbReference type="SMART" id="SM00420">
    <property type="entry name" value="HTH_DEOR"/>
    <property type="match status" value="1"/>
</dbReference>
<dbReference type="GO" id="GO:0003677">
    <property type="term" value="F:DNA binding"/>
    <property type="evidence" value="ECO:0007669"/>
    <property type="project" value="UniProtKB-KW"/>
</dbReference>
<sequence length="267" mass="29206">MVASTDDSVRRSGRPPYAAQRQQILLQTLRRAGRIDVTDMADRLSVSTETIRKDLTELERQGLLHRVHGGAVAVEDLSFEPAVAARTEYTEEKRRIAQAALAEVPNEGAVLIDAGSTTACLADLMPGDRDLAVFTSALTIAMTLATRPRLTVHTLGGRVRSRTFAEVDNWAVRALSEIRVDVAFLGTNGFTVEDGLRTPDESEATVKRLMLGAARRRVLLADHSKAGHISLYKYGDLSEIDLLITDTGLPDADVRRFEDVGVEVKRA</sequence>
<proteinExistence type="predicted"/>
<accession>A0ABV5YXL7</accession>
<dbReference type="InterPro" id="IPR036388">
    <property type="entry name" value="WH-like_DNA-bd_sf"/>
</dbReference>
<evidence type="ECO:0000256" key="6">
    <source>
        <dbReference type="ARBA" id="ARBA00024937"/>
    </source>
</evidence>
<dbReference type="Gene3D" id="1.10.10.10">
    <property type="entry name" value="Winged helix-like DNA-binding domain superfamily/Winged helix DNA-binding domain"/>
    <property type="match status" value="1"/>
</dbReference>
<evidence type="ECO:0000256" key="5">
    <source>
        <dbReference type="ARBA" id="ARBA00023163"/>
    </source>
</evidence>
<dbReference type="SMART" id="SM01134">
    <property type="entry name" value="DeoRC"/>
    <property type="match status" value="1"/>
</dbReference>
<evidence type="ECO:0000256" key="2">
    <source>
        <dbReference type="ARBA" id="ARBA00022491"/>
    </source>
</evidence>
<evidence type="ECO:0000256" key="1">
    <source>
        <dbReference type="ARBA" id="ARBA00021390"/>
    </source>
</evidence>
<keyword evidence="2" id="KW-0678">Repressor</keyword>
<evidence type="ECO:0000256" key="3">
    <source>
        <dbReference type="ARBA" id="ARBA00023015"/>
    </source>
</evidence>
<gene>
    <name evidence="8" type="ORF">ACFFNX_47490</name>
</gene>
<keyword evidence="9" id="KW-1185">Reference proteome</keyword>
<evidence type="ECO:0000313" key="8">
    <source>
        <dbReference type="EMBL" id="MFB9839816.1"/>
    </source>
</evidence>
<dbReference type="Proteomes" id="UP001589627">
    <property type="component" value="Unassembled WGS sequence"/>
</dbReference>
<keyword evidence="4 8" id="KW-0238">DNA-binding</keyword>
<dbReference type="PROSITE" id="PS00894">
    <property type="entry name" value="HTH_DEOR_1"/>
    <property type="match status" value="1"/>
</dbReference>
<organism evidence="8 9">
    <name type="scientific">Actinoallomurus acaciae</name>
    <dbReference type="NCBI Taxonomy" id="502577"/>
    <lineage>
        <taxon>Bacteria</taxon>
        <taxon>Bacillati</taxon>
        <taxon>Actinomycetota</taxon>
        <taxon>Actinomycetes</taxon>
        <taxon>Streptosporangiales</taxon>
        <taxon>Thermomonosporaceae</taxon>
        <taxon>Actinoallomurus</taxon>
    </lineage>
</organism>
<dbReference type="EMBL" id="JBHLZP010000820">
    <property type="protein sequence ID" value="MFB9839816.1"/>
    <property type="molecule type" value="Genomic_DNA"/>
</dbReference>
<dbReference type="PANTHER" id="PTHR30363:SF4">
    <property type="entry name" value="GLYCEROL-3-PHOSPHATE REGULON REPRESSOR"/>
    <property type="match status" value="1"/>
</dbReference>
<dbReference type="Pfam" id="PF08220">
    <property type="entry name" value="HTH_DeoR"/>
    <property type="match status" value="1"/>
</dbReference>
<evidence type="ECO:0000259" key="7">
    <source>
        <dbReference type="PROSITE" id="PS51000"/>
    </source>
</evidence>
<dbReference type="InterPro" id="IPR018356">
    <property type="entry name" value="Tscrpt_reg_HTH_DeoR_CS"/>
</dbReference>
<comment type="caution">
    <text evidence="8">The sequence shown here is derived from an EMBL/GenBank/DDBJ whole genome shotgun (WGS) entry which is preliminary data.</text>
</comment>
<dbReference type="SUPFAM" id="SSF46785">
    <property type="entry name" value="Winged helix' DNA-binding domain"/>
    <property type="match status" value="1"/>
</dbReference>
<keyword evidence="5" id="KW-0804">Transcription</keyword>
<dbReference type="PROSITE" id="PS51000">
    <property type="entry name" value="HTH_DEOR_2"/>
    <property type="match status" value="1"/>
</dbReference>
<dbReference type="RefSeq" id="WP_378213003.1">
    <property type="nucleotide sequence ID" value="NZ_JBHLZP010000820.1"/>
</dbReference>
<dbReference type="InterPro" id="IPR036390">
    <property type="entry name" value="WH_DNA-bd_sf"/>
</dbReference>
<keyword evidence="3" id="KW-0805">Transcription regulation</keyword>
<dbReference type="InterPro" id="IPR014036">
    <property type="entry name" value="DeoR-like_C"/>
</dbReference>
<dbReference type="PRINTS" id="PR00037">
    <property type="entry name" value="HTHLACR"/>
</dbReference>
<evidence type="ECO:0000313" key="9">
    <source>
        <dbReference type="Proteomes" id="UP001589627"/>
    </source>
</evidence>
<reference evidence="8 9" key="1">
    <citation type="submission" date="2024-09" db="EMBL/GenBank/DDBJ databases">
        <authorList>
            <person name="Sun Q."/>
            <person name="Mori K."/>
        </authorList>
    </citation>
    <scope>NUCLEOTIDE SEQUENCE [LARGE SCALE GENOMIC DNA]</scope>
    <source>
        <strain evidence="8 9">TBRC 0563</strain>
    </source>
</reference>
<dbReference type="PANTHER" id="PTHR30363">
    <property type="entry name" value="HTH-TYPE TRANSCRIPTIONAL REGULATOR SRLR-RELATED"/>
    <property type="match status" value="1"/>
</dbReference>
<comment type="function">
    <text evidence="6">Repressor of the lactose catabolism operon. Galactose-6-phosphate is the inducer.</text>
</comment>
<dbReference type="InterPro" id="IPR037171">
    <property type="entry name" value="NagB/RpiA_transferase-like"/>
</dbReference>
<dbReference type="Pfam" id="PF00455">
    <property type="entry name" value="DeoRC"/>
    <property type="match status" value="1"/>
</dbReference>